<dbReference type="Proteomes" id="UP000012159">
    <property type="component" value="Unassembled WGS sequence"/>
</dbReference>
<evidence type="ECO:0000313" key="1">
    <source>
        <dbReference type="EMBL" id="EMO64419.1"/>
    </source>
</evidence>
<proteinExistence type="predicted"/>
<reference evidence="1 2" key="1">
    <citation type="submission" date="2013-01" db="EMBL/GenBank/DDBJ databases">
        <authorList>
            <person name="Harkins D.M."/>
            <person name="Durkin A.S."/>
            <person name="Brinkac L.M."/>
            <person name="Haft D.H."/>
            <person name="Selengut J.D."/>
            <person name="Sanka R."/>
            <person name="DePew J."/>
            <person name="Purushe J."/>
            <person name="Picardeau M."/>
            <person name="Werts C."/>
            <person name="Goarant C."/>
            <person name="Vinetz J.M."/>
            <person name="Sutton G.G."/>
            <person name="Nierman W.C."/>
            <person name="Fouts D.E."/>
        </authorList>
    </citation>
    <scope>NUCLEOTIDE SEQUENCE [LARGE SCALE GENOMIC DNA]</scope>
    <source>
        <strain evidence="1 2">200901868</strain>
    </source>
</reference>
<sequence length="44" mass="5407">MKIHDDISIKVLRQVPKKIRFNRCNFSESRSFYYSNLKRYQLLA</sequence>
<name>M6WGV2_LEPBO</name>
<organism evidence="1 2">
    <name type="scientific">Leptospira borgpetersenii serovar Pomona str. 200901868</name>
    <dbReference type="NCBI Taxonomy" id="1192866"/>
    <lineage>
        <taxon>Bacteria</taxon>
        <taxon>Pseudomonadati</taxon>
        <taxon>Spirochaetota</taxon>
        <taxon>Spirochaetia</taxon>
        <taxon>Leptospirales</taxon>
        <taxon>Leptospiraceae</taxon>
        <taxon>Leptospira</taxon>
    </lineage>
</organism>
<evidence type="ECO:0000313" key="2">
    <source>
        <dbReference type="Proteomes" id="UP000012159"/>
    </source>
</evidence>
<comment type="caution">
    <text evidence="1">The sequence shown here is derived from an EMBL/GenBank/DDBJ whole genome shotgun (WGS) entry which is preliminary data.</text>
</comment>
<dbReference type="AlphaFoldDB" id="M6WGV2"/>
<protein>
    <submittedName>
        <fullName evidence="1">Uncharacterized protein</fullName>
    </submittedName>
</protein>
<gene>
    <name evidence="1" type="ORF">LEP1GSC133_3970</name>
</gene>
<accession>M6WGV2</accession>
<dbReference type="EMBL" id="AKWF02000028">
    <property type="protein sequence ID" value="EMO64419.1"/>
    <property type="molecule type" value="Genomic_DNA"/>
</dbReference>